<dbReference type="SMART" id="SM00342">
    <property type="entry name" value="HTH_ARAC"/>
    <property type="match status" value="1"/>
</dbReference>
<evidence type="ECO:0000313" key="6">
    <source>
        <dbReference type="Proteomes" id="UP000634139"/>
    </source>
</evidence>
<reference evidence="5" key="2">
    <citation type="submission" date="2020-09" db="EMBL/GenBank/DDBJ databases">
        <authorList>
            <person name="Sun Q."/>
            <person name="Kim S."/>
        </authorList>
    </citation>
    <scope>NUCLEOTIDE SEQUENCE</scope>
    <source>
        <strain evidence="5">KCTC 32422</strain>
    </source>
</reference>
<gene>
    <name evidence="5" type="ORF">GCM10011617_16120</name>
</gene>
<dbReference type="PROSITE" id="PS01124">
    <property type="entry name" value="HTH_ARAC_FAMILY_2"/>
    <property type="match status" value="1"/>
</dbReference>
<dbReference type="GO" id="GO:0043565">
    <property type="term" value="F:sequence-specific DNA binding"/>
    <property type="evidence" value="ECO:0007669"/>
    <property type="project" value="InterPro"/>
</dbReference>
<dbReference type="Proteomes" id="UP000634139">
    <property type="component" value="Unassembled WGS sequence"/>
</dbReference>
<evidence type="ECO:0000256" key="1">
    <source>
        <dbReference type="ARBA" id="ARBA00023015"/>
    </source>
</evidence>
<dbReference type="InterPro" id="IPR018060">
    <property type="entry name" value="HTH_AraC"/>
</dbReference>
<dbReference type="PANTHER" id="PTHR46796">
    <property type="entry name" value="HTH-TYPE TRANSCRIPTIONAL ACTIVATOR RHAS-RELATED"/>
    <property type="match status" value="1"/>
</dbReference>
<dbReference type="GO" id="GO:0003700">
    <property type="term" value="F:DNA-binding transcription factor activity"/>
    <property type="evidence" value="ECO:0007669"/>
    <property type="project" value="InterPro"/>
</dbReference>
<dbReference type="RefSeq" id="WP_189540290.1">
    <property type="nucleotide sequence ID" value="NZ_BMZD01000003.1"/>
</dbReference>
<keyword evidence="1" id="KW-0805">Transcription regulation</keyword>
<reference evidence="5" key="1">
    <citation type="journal article" date="2014" name="Int. J. Syst. Evol. Microbiol.">
        <title>Complete genome sequence of Corynebacterium casei LMG S-19264T (=DSM 44701T), isolated from a smear-ripened cheese.</title>
        <authorList>
            <consortium name="US DOE Joint Genome Institute (JGI-PGF)"/>
            <person name="Walter F."/>
            <person name="Albersmeier A."/>
            <person name="Kalinowski J."/>
            <person name="Ruckert C."/>
        </authorList>
    </citation>
    <scope>NUCLEOTIDE SEQUENCE</scope>
    <source>
        <strain evidence="5">KCTC 32422</strain>
    </source>
</reference>
<keyword evidence="2" id="KW-0238">DNA-binding</keyword>
<keyword evidence="3" id="KW-0804">Transcription</keyword>
<evidence type="ECO:0000256" key="2">
    <source>
        <dbReference type="ARBA" id="ARBA00023125"/>
    </source>
</evidence>
<dbReference type="InterPro" id="IPR050204">
    <property type="entry name" value="AraC_XylS_family_regulators"/>
</dbReference>
<dbReference type="Pfam" id="PF12833">
    <property type="entry name" value="HTH_18"/>
    <property type="match status" value="1"/>
</dbReference>
<accession>A0A918RHC3</accession>
<dbReference type="Gene3D" id="1.10.10.60">
    <property type="entry name" value="Homeodomain-like"/>
    <property type="match status" value="1"/>
</dbReference>
<evidence type="ECO:0000256" key="3">
    <source>
        <dbReference type="ARBA" id="ARBA00023163"/>
    </source>
</evidence>
<dbReference type="AlphaFoldDB" id="A0A918RHC3"/>
<name>A0A918RHC3_9SPHN</name>
<proteinExistence type="predicted"/>
<organism evidence="5 6">
    <name type="scientific">Novosphingobium arvoryzae</name>
    <dbReference type="NCBI Taxonomy" id="1256514"/>
    <lineage>
        <taxon>Bacteria</taxon>
        <taxon>Pseudomonadati</taxon>
        <taxon>Pseudomonadota</taxon>
        <taxon>Alphaproteobacteria</taxon>
        <taxon>Sphingomonadales</taxon>
        <taxon>Sphingomonadaceae</taxon>
        <taxon>Novosphingobium</taxon>
    </lineage>
</organism>
<evidence type="ECO:0000259" key="4">
    <source>
        <dbReference type="PROSITE" id="PS01124"/>
    </source>
</evidence>
<comment type="caution">
    <text evidence="5">The sequence shown here is derived from an EMBL/GenBank/DDBJ whole genome shotgun (WGS) entry which is preliminary data.</text>
</comment>
<sequence length="307" mass="34291">MIESGSLTPGIDPARFGLPEHTAVRYERPAPALERMIADYHMFDSEEFAVNRAIEWMLPNAPSVRVILAERPIRLRLAGRYYDPLPTACFFGPTSQAMEIEVSGGLTIGATLTPIGMARLLQTSAAELRDNIFPLEHLMPRDAVAGLVESLRDHDRGRRVKAILDAFFLPRMERSHRDEPDLARIMAALQDDSVTSLTDIARQIGIPGHRLLRLCQRHFGFPPKTLLMRARLLRSILALKLSGGSQTGYSAIDPAYFDDSHFVRDARRFLGMTPRQFLQLETPYLNASMRARAMVFGVNVAALQPAA</sequence>
<feature type="domain" description="HTH araC/xylS-type" evidence="4">
    <location>
        <begin position="179"/>
        <end position="280"/>
    </location>
</feature>
<keyword evidence="6" id="KW-1185">Reference proteome</keyword>
<protein>
    <recommendedName>
        <fullName evidence="4">HTH araC/xylS-type domain-containing protein</fullName>
    </recommendedName>
</protein>
<dbReference type="EMBL" id="BMZD01000003">
    <property type="protein sequence ID" value="GGZ96317.1"/>
    <property type="molecule type" value="Genomic_DNA"/>
</dbReference>
<evidence type="ECO:0000313" key="5">
    <source>
        <dbReference type="EMBL" id="GGZ96317.1"/>
    </source>
</evidence>